<dbReference type="CDD" id="cd12797">
    <property type="entry name" value="M23_peptidase"/>
    <property type="match status" value="1"/>
</dbReference>
<feature type="domain" description="M23ase beta-sheet core" evidence="2">
    <location>
        <begin position="202"/>
        <end position="297"/>
    </location>
</feature>
<gene>
    <name evidence="3" type="ORF">JKA74_00860</name>
</gene>
<dbReference type="Gene3D" id="2.70.70.10">
    <property type="entry name" value="Glucose Permease (Domain IIA)"/>
    <property type="match status" value="1"/>
</dbReference>
<evidence type="ECO:0000313" key="3">
    <source>
        <dbReference type="EMBL" id="MBK6263568.1"/>
    </source>
</evidence>
<dbReference type="Proteomes" id="UP000611723">
    <property type="component" value="Unassembled WGS sequence"/>
</dbReference>
<comment type="caution">
    <text evidence="3">The sequence shown here is derived from an EMBL/GenBank/DDBJ whole genome shotgun (WGS) entry which is preliminary data.</text>
</comment>
<sequence>MARIKYYYDTETCRYERVKVSKWDIFLNLLGFLSVSLILAIGIIFIFNAYFDSPKEAHLKKENKELQFYYDMMEKEVKNVQKVLSSLQERDDEVYRSIMGAEPIPSSIRQAGVGGTERYKNIIESDLEREKLILDMISDVDKVKKQMYIQTKSYDEILEMAKNKEKMLASIPAIQPIQNKELKRLASGFGMRMHPILKVVRPHEGCDFSAPRGTPIYATGDGEVVRVQSTFGGFGKLIVVDHGYGFITKYAHMSSFNVKKGDKVKRGDCIGFVGSTGTSTAPHLHYEIHKDGKPINPVHYFYQDVTDGEYEKLLELAAVENQSLG</sequence>
<dbReference type="InterPro" id="IPR011055">
    <property type="entry name" value="Dup_hybrid_motif"/>
</dbReference>
<dbReference type="InterPro" id="IPR050570">
    <property type="entry name" value="Cell_wall_metabolism_enzyme"/>
</dbReference>
<evidence type="ECO:0000256" key="1">
    <source>
        <dbReference type="SAM" id="Phobius"/>
    </source>
</evidence>
<name>A0A934WV28_9BACT</name>
<dbReference type="InterPro" id="IPR016047">
    <property type="entry name" value="M23ase_b-sheet_dom"/>
</dbReference>
<keyword evidence="1" id="KW-0472">Membrane</keyword>
<dbReference type="EMBL" id="JAEQBW010000001">
    <property type="protein sequence ID" value="MBK6263568.1"/>
    <property type="molecule type" value="Genomic_DNA"/>
</dbReference>
<evidence type="ECO:0000259" key="2">
    <source>
        <dbReference type="Pfam" id="PF01551"/>
    </source>
</evidence>
<dbReference type="GO" id="GO:0004222">
    <property type="term" value="F:metalloendopeptidase activity"/>
    <property type="evidence" value="ECO:0007669"/>
    <property type="project" value="TreeGrafter"/>
</dbReference>
<evidence type="ECO:0000313" key="4">
    <source>
        <dbReference type="Proteomes" id="UP000611723"/>
    </source>
</evidence>
<feature type="transmembrane region" description="Helical" evidence="1">
    <location>
        <begin position="25"/>
        <end position="51"/>
    </location>
</feature>
<dbReference type="AlphaFoldDB" id="A0A934WV28"/>
<keyword evidence="4" id="KW-1185">Reference proteome</keyword>
<keyword evidence="1" id="KW-1133">Transmembrane helix</keyword>
<dbReference type="PANTHER" id="PTHR21666">
    <property type="entry name" value="PEPTIDASE-RELATED"/>
    <property type="match status" value="1"/>
</dbReference>
<reference evidence="3" key="1">
    <citation type="submission" date="2021-01" db="EMBL/GenBank/DDBJ databases">
        <title>Marivirga aurantiaca sp. nov., isolated from intertidal surface sediments.</title>
        <authorList>
            <person name="Zhang M."/>
        </authorList>
    </citation>
    <scope>NUCLEOTIDE SEQUENCE</scope>
    <source>
        <strain evidence="3">S37H4</strain>
    </source>
</reference>
<proteinExistence type="predicted"/>
<organism evidence="3 4">
    <name type="scientific">Marivirga aurantiaca</name>
    <dbReference type="NCBI Taxonomy" id="2802615"/>
    <lineage>
        <taxon>Bacteria</taxon>
        <taxon>Pseudomonadati</taxon>
        <taxon>Bacteroidota</taxon>
        <taxon>Cytophagia</taxon>
        <taxon>Cytophagales</taxon>
        <taxon>Marivirgaceae</taxon>
        <taxon>Marivirga</taxon>
    </lineage>
</organism>
<protein>
    <submittedName>
        <fullName evidence="3">M23 family metallopeptidase</fullName>
    </submittedName>
</protein>
<dbReference type="SUPFAM" id="SSF51261">
    <property type="entry name" value="Duplicated hybrid motif"/>
    <property type="match status" value="1"/>
</dbReference>
<dbReference type="PANTHER" id="PTHR21666:SF286">
    <property type="entry name" value="LIPOPROTEIN NLPD"/>
    <property type="match status" value="1"/>
</dbReference>
<dbReference type="FunFam" id="2.70.70.10:FF:000006">
    <property type="entry name" value="M23 family peptidase"/>
    <property type="match status" value="1"/>
</dbReference>
<keyword evidence="1" id="KW-0812">Transmembrane</keyword>
<dbReference type="Pfam" id="PF01551">
    <property type="entry name" value="Peptidase_M23"/>
    <property type="match status" value="1"/>
</dbReference>
<dbReference type="RefSeq" id="WP_201429259.1">
    <property type="nucleotide sequence ID" value="NZ_JAEQBW010000001.1"/>
</dbReference>
<accession>A0A934WV28</accession>